<dbReference type="InterPro" id="IPR036890">
    <property type="entry name" value="HATPase_C_sf"/>
</dbReference>
<keyword evidence="7" id="KW-0175">Coiled coil</keyword>
<evidence type="ECO:0000256" key="2">
    <source>
        <dbReference type="ARBA" id="ARBA00012438"/>
    </source>
</evidence>
<reference evidence="10" key="1">
    <citation type="submission" date="2016-10" db="EMBL/GenBank/DDBJ databases">
        <authorList>
            <person name="Varghese N."/>
            <person name="Submissions S."/>
        </authorList>
    </citation>
    <scope>NUCLEOTIDE SEQUENCE [LARGE SCALE GENOMIC DNA]</scope>
    <source>
        <strain evidence="10">DSM 22703</strain>
    </source>
</reference>
<evidence type="ECO:0000256" key="3">
    <source>
        <dbReference type="ARBA" id="ARBA00022553"/>
    </source>
</evidence>
<dbReference type="SUPFAM" id="SSF55874">
    <property type="entry name" value="ATPase domain of HSP90 chaperone/DNA topoisomerase II/histidine kinase"/>
    <property type="match status" value="2"/>
</dbReference>
<dbReference type="RefSeq" id="WP_092735112.1">
    <property type="nucleotide sequence ID" value="NZ_FMXE01000058.1"/>
</dbReference>
<proteinExistence type="predicted"/>
<protein>
    <recommendedName>
        <fullName evidence="2">histidine kinase</fullName>
        <ecNumber evidence="2">2.7.13.3</ecNumber>
    </recommendedName>
</protein>
<dbReference type="Pfam" id="PF02518">
    <property type="entry name" value="HATPase_c"/>
    <property type="match status" value="1"/>
</dbReference>
<dbReference type="Pfam" id="PF13589">
    <property type="entry name" value="HATPase_c_3"/>
    <property type="match status" value="1"/>
</dbReference>
<dbReference type="PANTHER" id="PTHR44936">
    <property type="entry name" value="SENSOR PROTEIN CREC"/>
    <property type="match status" value="1"/>
</dbReference>
<dbReference type="InterPro" id="IPR003594">
    <property type="entry name" value="HATPase_dom"/>
</dbReference>
<dbReference type="PROSITE" id="PS50109">
    <property type="entry name" value="HIS_KIN"/>
    <property type="match status" value="1"/>
</dbReference>
<keyword evidence="4" id="KW-0808">Transferase</keyword>
<comment type="catalytic activity">
    <reaction evidence="1">
        <text>ATP + protein L-histidine = ADP + protein N-phospho-L-histidine.</text>
        <dbReference type="EC" id="2.7.13.3"/>
    </reaction>
</comment>
<keyword evidence="3" id="KW-0597">Phosphoprotein</keyword>
<organism evidence="9 10">
    <name type="scientific">Algoriphagus alkaliphilus</name>
    <dbReference type="NCBI Taxonomy" id="279824"/>
    <lineage>
        <taxon>Bacteria</taxon>
        <taxon>Pseudomonadati</taxon>
        <taxon>Bacteroidota</taxon>
        <taxon>Cytophagia</taxon>
        <taxon>Cytophagales</taxon>
        <taxon>Cyclobacteriaceae</taxon>
        <taxon>Algoriphagus</taxon>
    </lineage>
</organism>
<dbReference type="Proteomes" id="UP000198756">
    <property type="component" value="Unassembled WGS sequence"/>
</dbReference>
<dbReference type="STRING" id="279824.SAMN03080617_04322"/>
<keyword evidence="5 9" id="KW-0418">Kinase</keyword>
<dbReference type="PANTHER" id="PTHR44936:SF9">
    <property type="entry name" value="SENSOR PROTEIN CREC"/>
    <property type="match status" value="1"/>
</dbReference>
<dbReference type="AlphaFoldDB" id="A0A1G5ZQH0"/>
<evidence type="ECO:0000256" key="5">
    <source>
        <dbReference type="ARBA" id="ARBA00022777"/>
    </source>
</evidence>
<dbReference type="PRINTS" id="PR00344">
    <property type="entry name" value="BCTRLSENSOR"/>
</dbReference>
<dbReference type="InterPro" id="IPR050980">
    <property type="entry name" value="2C_sensor_his_kinase"/>
</dbReference>
<evidence type="ECO:0000256" key="6">
    <source>
        <dbReference type="ARBA" id="ARBA00023012"/>
    </source>
</evidence>
<feature type="coiled-coil region" evidence="7">
    <location>
        <begin position="491"/>
        <end position="525"/>
    </location>
</feature>
<feature type="domain" description="Histidine kinase" evidence="8">
    <location>
        <begin position="542"/>
        <end position="749"/>
    </location>
</feature>
<dbReference type="GO" id="GO:0000160">
    <property type="term" value="P:phosphorelay signal transduction system"/>
    <property type="evidence" value="ECO:0007669"/>
    <property type="project" value="UniProtKB-KW"/>
</dbReference>
<dbReference type="OrthoDB" id="9816482at2"/>
<accession>A0A1G5ZQH0</accession>
<evidence type="ECO:0000256" key="7">
    <source>
        <dbReference type="SAM" id="Coils"/>
    </source>
</evidence>
<dbReference type="EMBL" id="FMXE01000058">
    <property type="protein sequence ID" value="SDA97064.1"/>
    <property type="molecule type" value="Genomic_DNA"/>
</dbReference>
<name>A0A1G5ZQH0_9BACT</name>
<dbReference type="InterPro" id="IPR005467">
    <property type="entry name" value="His_kinase_dom"/>
</dbReference>
<dbReference type="CDD" id="cd00075">
    <property type="entry name" value="HATPase"/>
    <property type="match status" value="1"/>
</dbReference>
<gene>
    <name evidence="9" type="ORF">SAMN03080617_04322</name>
</gene>
<dbReference type="EC" id="2.7.13.3" evidence="2"/>
<keyword evidence="10" id="KW-1185">Reference proteome</keyword>
<dbReference type="Gene3D" id="3.30.565.10">
    <property type="entry name" value="Histidine kinase-like ATPase, C-terminal domain"/>
    <property type="match status" value="2"/>
</dbReference>
<dbReference type="SMART" id="SM00387">
    <property type="entry name" value="HATPase_c"/>
    <property type="match status" value="1"/>
</dbReference>
<dbReference type="InterPro" id="IPR004358">
    <property type="entry name" value="Sig_transdc_His_kin-like_C"/>
</dbReference>
<keyword evidence="6" id="KW-0902">Two-component regulatory system</keyword>
<dbReference type="GO" id="GO:0004673">
    <property type="term" value="F:protein histidine kinase activity"/>
    <property type="evidence" value="ECO:0007669"/>
    <property type="project" value="UniProtKB-EC"/>
</dbReference>
<evidence type="ECO:0000313" key="9">
    <source>
        <dbReference type="EMBL" id="SDA97064.1"/>
    </source>
</evidence>
<evidence type="ECO:0000259" key="8">
    <source>
        <dbReference type="PROSITE" id="PS50109"/>
    </source>
</evidence>
<sequence>MSKELQFRISSGLKNIIGKDLITDDFIAIFELVKNSFDAHATKVEIEFENILSSNGNIKITDNGKGMNYDDLLNKWLFVAYSAKKDGTEDIDYRNKIQSKIYYAGAKGIGRFSCDKLGSYLTLTSTKDELNSQTEQIVVDWSKFEQNAKDEFINVSVNHQTLKTNPSKFQTGTMLEIYGLRNDSVWDVDKLLRLKNSLAKLINPFSGNNKRQFEIKIIANDFIEHDSLQIDNNRKINGLVENHLLEILKEKTIKIFSEISLDGKTITTELSNNGVWLYRIKEENEEFVLLQEIVVELYHLNRAAKNNFTRQMGMKAGEYGSVFLYKNGIRVYPFGEPGEDSFELDRRQQNRLGDFVGTSELIGRIEILGENEEFKETTSRGDGLIKNSSYNQLKSFFIEKVIVKLESFKKNILKYGVDIEEFENTSKDQEKIVRLIADISSSDKIESIEFNPNLIDIISHTQEESSSAKSLLKSIEKLARDTDNPDLIAKIKKVKNTLDDAIVIADLAEEEIREKEKEIKENVAQNLFLKSLKSQDLVDLVSLMHHIGISSGIISNHLKILTYKIDKNIPITNEELKRAIGVLNLENHKILSISRFATKANFKMNAEDQRLDMIEFITQYIENIAGTYNSGIKINLHFSKEEKFITNFKPIEMTIIIDNLINNSKKANADVIDVTLTSFDHSLIASFSDNGVGIPPKDKKKIFDFGFTTTGGSGLGLTHIKEILSKINGKIEYVNKAEPGAEFLLTFNK</sequence>
<evidence type="ECO:0000256" key="1">
    <source>
        <dbReference type="ARBA" id="ARBA00000085"/>
    </source>
</evidence>
<evidence type="ECO:0000313" key="10">
    <source>
        <dbReference type="Proteomes" id="UP000198756"/>
    </source>
</evidence>
<evidence type="ECO:0000256" key="4">
    <source>
        <dbReference type="ARBA" id="ARBA00022679"/>
    </source>
</evidence>